<accession>A0A930DN71</accession>
<comment type="caution">
    <text evidence="2">The sequence shown here is derived from an EMBL/GenBank/DDBJ whole genome shotgun (WGS) entry which is preliminary data.</text>
</comment>
<evidence type="ECO:0000256" key="1">
    <source>
        <dbReference type="SAM" id="Phobius"/>
    </source>
</evidence>
<dbReference type="PANTHER" id="PTHR40044:SF1">
    <property type="entry name" value="INTEGRAL MEMBRANE PROTEIN"/>
    <property type="match status" value="1"/>
</dbReference>
<evidence type="ECO:0000313" key="2">
    <source>
        <dbReference type="EMBL" id="MBF1283074.1"/>
    </source>
</evidence>
<dbReference type="RefSeq" id="WP_273154320.1">
    <property type="nucleotide sequence ID" value="NZ_CAUTDC010000002.1"/>
</dbReference>
<reference evidence="2" key="1">
    <citation type="submission" date="2020-04" db="EMBL/GenBank/DDBJ databases">
        <title>Deep metagenomics examines the oral microbiome during advanced dental caries in children, revealing novel taxa and co-occurrences with host molecules.</title>
        <authorList>
            <person name="Baker J.L."/>
            <person name="Morton J.T."/>
            <person name="Dinis M."/>
            <person name="Alvarez R."/>
            <person name="Tran N.C."/>
            <person name="Knight R."/>
            <person name="Edlund A."/>
        </authorList>
    </citation>
    <scope>NUCLEOTIDE SEQUENCE</scope>
    <source>
        <strain evidence="2">JCVI_24_bin.2</strain>
    </source>
</reference>
<name>A0A930DN71_9FIRM</name>
<dbReference type="EMBL" id="JABZRD010000029">
    <property type="protein sequence ID" value="MBF1283074.1"/>
    <property type="molecule type" value="Genomic_DNA"/>
</dbReference>
<dbReference type="InterPro" id="IPR010387">
    <property type="entry name" value="QueT"/>
</dbReference>
<dbReference type="AlphaFoldDB" id="A0A930DN71"/>
<gene>
    <name evidence="2" type="ORF">HXM93_00870</name>
</gene>
<dbReference type="Proteomes" id="UP000709351">
    <property type="component" value="Unassembled WGS sequence"/>
</dbReference>
<proteinExistence type="predicted"/>
<dbReference type="PANTHER" id="PTHR40044">
    <property type="entry name" value="INTEGRAL MEMBRANE PROTEIN-RELATED"/>
    <property type="match status" value="1"/>
</dbReference>
<feature type="transmembrane region" description="Helical" evidence="1">
    <location>
        <begin position="58"/>
        <end position="87"/>
    </location>
</feature>
<dbReference type="Pfam" id="PF06177">
    <property type="entry name" value="QueT"/>
    <property type="match status" value="1"/>
</dbReference>
<protein>
    <submittedName>
        <fullName evidence="2">QueT transporter family protein</fullName>
    </submittedName>
</protein>
<evidence type="ECO:0000313" key="3">
    <source>
        <dbReference type="Proteomes" id="UP000709351"/>
    </source>
</evidence>
<feature type="transmembrane region" description="Helical" evidence="1">
    <location>
        <begin position="99"/>
        <end position="121"/>
    </location>
</feature>
<keyword evidence="1" id="KW-0472">Membrane</keyword>
<keyword evidence="1" id="KW-1133">Transmembrane helix</keyword>
<organism evidence="2 3">
    <name type="scientific">Oribacterium parvum</name>
    <dbReference type="NCBI Taxonomy" id="1501329"/>
    <lineage>
        <taxon>Bacteria</taxon>
        <taxon>Bacillati</taxon>
        <taxon>Bacillota</taxon>
        <taxon>Clostridia</taxon>
        <taxon>Lachnospirales</taxon>
        <taxon>Lachnospiraceae</taxon>
        <taxon>Oribacterium</taxon>
    </lineage>
</organism>
<keyword evidence="1" id="KW-0812">Transmembrane</keyword>
<dbReference type="PIRSF" id="PIRSF031501">
    <property type="entry name" value="QueT"/>
    <property type="match status" value="1"/>
</dbReference>
<sequence length="166" mass="17872">MHFQDKRTKMMTEAALIAAVYVALVLLFKPISFGAIQFRIAEALCILPFFSLSAVPGIALGCLLGNFFSGAAMPDVVFGTFATLIAAIGSYQLRNVSKWLVCVPPILANAIIIPFVLQYAYGVTDAYYFLFATVGAGEILAVGVLGNILLLALESRKDSIFRQNVA</sequence>
<feature type="transmembrane region" description="Helical" evidence="1">
    <location>
        <begin position="127"/>
        <end position="153"/>
    </location>
</feature>